<accession>A0ABR9QMV4</accession>
<name>A0ABR9QMV4_9BACI</name>
<keyword evidence="1" id="KW-0812">Transmembrane</keyword>
<feature type="transmembrane region" description="Helical" evidence="1">
    <location>
        <begin position="74"/>
        <end position="97"/>
    </location>
</feature>
<dbReference type="Proteomes" id="UP001516662">
    <property type="component" value="Unassembled WGS sequence"/>
</dbReference>
<sequence length="128" mass="14193">MGFDLSTVAAIAASIILVGIAVFQVLLALGFPFGEAAMGGYHRVLPKKLRVVSVLNGLILIFMAYVFLEHAEVFTFNYFTTTIFVWIFTVFLALNTIGNFVSRSKKEKYIMTPLSSIAFILCLIVVLF</sequence>
<evidence type="ECO:0000256" key="1">
    <source>
        <dbReference type="SAM" id="Phobius"/>
    </source>
</evidence>
<organism evidence="2 3">
    <name type="scientific">Litchfieldia luteola</name>
    <dbReference type="NCBI Taxonomy" id="682179"/>
    <lineage>
        <taxon>Bacteria</taxon>
        <taxon>Bacillati</taxon>
        <taxon>Bacillota</taxon>
        <taxon>Bacilli</taxon>
        <taxon>Bacillales</taxon>
        <taxon>Bacillaceae</taxon>
        <taxon>Litchfieldia</taxon>
    </lineage>
</organism>
<dbReference type="RefSeq" id="WP_193538825.1">
    <property type="nucleotide sequence ID" value="NZ_JADCLJ010000024.1"/>
</dbReference>
<dbReference type="EMBL" id="JADCLJ010000024">
    <property type="protein sequence ID" value="MBE4909816.1"/>
    <property type="molecule type" value="Genomic_DNA"/>
</dbReference>
<keyword evidence="1" id="KW-0472">Membrane</keyword>
<evidence type="ECO:0000313" key="2">
    <source>
        <dbReference type="EMBL" id="MBE4909816.1"/>
    </source>
</evidence>
<keyword evidence="1" id="KW-1133">Transmembrane helix</keyword>
<proteinExistence type="predicted"/>
<reference evidence="2 3" key="1">
    <citation type="submission" date="2020-10" db="EMBL/GenBank/DDBJ databases">
        <title>Bacillus sp. HD4P25, an endophyte from a halophyte.</title>
        <authorList>
            <person name="Sun J.-Q."/>
        </authorList>
    </citation>
    <scope>NUCLEOTIDE SEQUENCE [LARGE SCALE GENOMIC DNA]</scope>
    <source>
        <strain evidence="2 3">YIM 93174</strain>
    </source>
</reference>
<feature type="transmembrane region" description="Helical" evidence="1">
    <location>
        <begin position="6"/>
        <end position="29"/>
    </location>
</feature>
<feature type="transmembrane region" description="Helical" evidence="1">
    <location>
        <begin position="49"/>
        <end position="68"/>
    </location>
</feature>
<feature type="transmembrane region" description="Helical" evidence="1">
    <location>
        <begin position="109"/>
        <end position="127"/>
    </location>
</feature>
<evidence type="ECO:0000313" key="3">
    <source>
        <dbReference type="Proteomes" id="UP001516662"/>
    </source>
</evidence>
<comment type="caution">
    <text evidence="2">The sequence shown here is derived from an EMBL/GenBank/DDBJ whole genome shotgun (WGS) entry which is preliminary data.</text>
</comment>
<gene>
    <name evidence="2" type="ORF">IMZ08_17415</name>
</gene>
<keyword evidence="3" id="KW-1185">Reference proteome</keyword>
<evidence type="ECO:0008006" key="4">
    <source>
        <dbReference type="Google" id="ProtNLM"/>
    </source>
</evidence>
<protein>
    <recommendedName>
        <fullName evidence="4">Integral membrane protein</fullName>
    </recommendedName>
</protein>